<comment type="similarity">
    <text evidence="11">Belongs to the TonB-dependent receptor family.</text>
</comment>
<dbReference type="PROSITE" id="PS52016">
    <property type="entry name" value="TONB_DEPENDENT_REC_3"/>
    <property type="match status" value="1"/>
</dbReference>
<comment type="caution">
    <text evidence="14">The sequence shown here is derived from an EMBL/GenBank/DDBJ whole genome shotgun (WGS) entry which is preliminary data.</text>
</comment>
<dbReference type="SUPFAM" id="SSF56935">
    <property type="entry name" value="Porins"/>
    <property type="match status" value="1"/>
</dbReference>
<keyword evidence="7" id="KW-0406">Ion transport</keyword>
<feature type="signal peptide" evidence="12">
    <location>
        <begin position="1"/>
        <end position="26"/>
    </location>
</feature>
<keyword evidence="4" id="KW-0410">Iron transport</keyword>
<evidence type="ECO:0000256" key="4">
    <source>
        <dbReference type="ARBA" id="ARBA00022496"/>
    </source>
</evidence>
<feature type="domain" description="TonB-dependent receptor plug" evidence="13">
    <location>
        <begin position="49"/>
        <end position="157"/>
    </location>
</feature>
<evidence type="ECO:0000256" key="3">
    <source>
        <dbReference type="ARBA" id="ARBA00022452"/>
    </source>
</evidence>
<evidence type="ECO:0000256" key="9">
    <source>
        <dbReference type="ARBA" id="ARBA00023136"/>
    </source>
</evidence>
<dbReference type="Pfam" id="PF07715">
    <property type="entry name" value="Plug"/>
    <property type="match status" value="1"/>
</dbReference>
<dbReference type="AlphaFoldDB" id="A0A520RX70"/>
<evidence type="ECO:0000259" key="13">
    <source>
        <dbReference type="Pfam" id="PF07715"/>
    </source>
</evidence>
<evidence type="ECO:0000256" key="10">
    <source>
        <dbReference type="ARBA" id="ARBA00023237"/>
    </source>
</evidence>
<dbReference type="InterPro" id="IPR039426">
    <property type="entry name" value="TonB-dep_rcpt-like"/>
</dbReference>
<name>A0A520RX70_9GAMM</name>
<accession>A0A520RX70</accession>
<evidence type="ECO:0000256" key="8">
    <source>
        <dbReference type="ARBA" id="ARBA00023077"/>
    </source>
</evidence>
<protein>
    <recommendedName>
        <fullName evidence="13">TonB-dependent receptor plug domain-containing protein</fullName>
    </recommendedName>
</protein>
<sequence>MNNIQKLLPFLAVVYLAVFGLSSAYAQDGGSGFQIEEIVVTAERREETINDVPLSLTAFNTEALDQLGIYDDQDLEALTPGLQFGQEEEGDGQGTTMRGIGTYTGGASHADTAVAVYVNGAYSRSQMGIAGNMFDINRIEVARGPQGTLHGKNSIGGSISYFMNKPTDEWDVKAMAELTDQTTQRVSVAFGGPLIGPLSFRITAGSFTGDGAQE</sequence>
<dbReference type="Proteomes" id="UP000316199">
    <property type="component" value="Unassembled WGS sequence"/>
</dbReference>
<keyword evidence="12" id="KW-0732">Signal</keyword>
<keyword evidence="8" id="KW-0798">TonB box</keyword>
<dbReference type="EMBL" id="SHAG01000062">
    <property type="protein sequence ID" value="RZO74777.1"/>
    <property type="molecule type" value="Genomic_DNA"/>
</dbReference>
<keyword evidence="9 11" id="KW-0472">Membrane</keyword>
<dbReference type="InterPro" id="IPR036942">
    <property type="entry name" value="Beta-barrel_TonB_sf"/>
</dbReference>
<gene>
    <name evidence="14" type="ORF">EVA68_08445</name>
</gene>
<proteinExistence type="inferred from homology"/>
<keyword evidence="3 11" id="KW-1134">Transmembrane beta strand</keyword>
<feature type="chain" id="PRO_5022031144" description="TonB-dependent receptor plug domain-containing protein" evidence="12">
    <location>
        <begin position="27"/>
        <end position="214"/>
    </location>
</feature>
<evidence type="ECO:0000256" key="6">
    <source>
        <dbReference type="ARBA" id="ARBA00023004"/>
    </source>
</evidence>
<keyword evidence="10 11" id="KW-0998">Cell outer membrane</keyword>
<dbReference type="GO" id="GO:0009279">
    <property type="term" value="C:cell outer membrane"/>
    <property type="evidence" value="ECO:0007669"/>
    <property type="project" value="UniProtKB-SubCell"/>
</dbReference>
<keyword evidence="5 11" id="KW-0812">Transmembrane</keyword>
<evidence type="ECO:0000256" key="12">
    <source>
        <dbReference type="SAM" id="SignalP"/>
    </source>
</evidence>
<dbReference type="PANTHER" id="PTHR32552">
    <property type="entry name" value="FERRICHROME IRON RECEPTOR-RELATED"/>
    <property type="match status" value="1"/>
</dbReference>
<evidence type="ECO:0000256" key="1">
    <source>
        <dbReference type="ARBA" id="ARBA00004571"/>
    </source>
</evidence>
<feature type="non-terminal residue" evidence="14">
    <location>
        <position position="214"/>
    </location>
</feature>
<dbReference type="PANTHER" id="PTHR32552:SF81">
    <property type="entry name" value="TONB-DEPENDENT OUTER MEMBRANE RECEPTOR"/>
    <property type="match status" value="1"/>
</dbReference>
<reference evidence="14 15" key="1">
    <citation type="submission" date="2019-02" db="EMBL/GenBank/DDBJ databases">
        <title>Prokaryotic population dynamics and viral predation in marine succession experiment using metagenomics: the confinement effect.</title>
        <authorList>
            <person name="Haro-Moreno J.M."/>
            <person name="Rodriguez-Valera F."/>
            <person name="Lopez-Perez M."/>
        </authorList>
    </citation>
    <scope>NUCLEOTIDE SEQUENCE [LARGE SCALE GENOMIC DNA]</scope>
    <source>
        <strain evidence="14">MED-G157</strain>
    </source>
</reference>
<evidence type="ECO:0000256" key="2">
    <source>
        <dbReference type="ARBA" id="ARBA00022448"/>
    </source>
</evidence>
<evidence type="ECO:0000313" key="15">
    <source>
        <dbReference type="Proteomes" id="UP000316199"/>
    </source>
</evidence>
<dbReference type="Gene3D" id="2.40.170.20">
    <property type="entry name" value="TonB-dependent receptor, beta-barrel domain"/>
    <property type="match status" value="1"/>
</dbReference>
<evidence type="ECO:0000256" key="7">
    <source>
        <dbReference type="ARBA" id="ARBA00023065"/>
    </source>
</evidence>
<comment type="subcellular location">
    <subcellularLocation>
        <location evidence="1 11">Cell outer membrane</location>
        <topology evidence="1 11">Multi-pass membrane protein</topology>
    </subcellularLocation>
</comment>
<organism evidence="14 15">
    <name type="scientific">OM182 bacterium</name>
    <dbReference type="NCBI Taxonomy" id="2510334"/>
    <lineage>
        <taxon>Bacteria</taxon>
        <taxon>Pseudomonadati</taxon>
        <taxon>Pseudomonadota</taxon>
        <taxon>Gammaproteobacteria</taxon>
        <taxon>OMG group</taxon>
        <taxon>OM182 clade</taxon>
    </lineage>
</organism>
<evidence type="ECO:0000256" key="11">
    <source>
        <dbReference type="PROSITE-ProRule" id="PRU01360"/>
    </source>
</evidence>
<evidence type="ECO:0000313" key="14">
    <source>
        <dbReference type="EMBL" id="RZO74777.1"/>
    </source>
</evidence>
<keyword evidence="6" id="KW-0408">Iron</keyword>
<keyword evidence="2 11" id="KW-0813">Transport</keyword>
<evidence type="ECO:0000256" key="5">
    <source>
        <dbReference type="ARBA" id="ARBA00022692"/>
    </source>
</evidence>
<dbReference type="InterPro" id="IPR012910">
    <property type="entry name" value="Plug_dom"/>
</dbReference>
<dbReference type="GO" id="GO:0006826">
    <property type="term" value="P:iron ion transport"/>
    <property type="evidence" value="ECO:0007669"/>
    <property type="project" value="UniProtKB-KW"/>
</dbReference>